<accession>A0A6N7XJW5</accession>
<evidence type="ECO:0000259" key="1">
    <source>
        <dbReference type="Pfam" id="PF13539"/>
    </source>
</evidence>
<dbReference type="Pfam" id="PF13539">
    <property type="entry name" value="Peptidase_M15_4"/>
    <property type="match status" value="1"/>
</dbReference>
<evidence type="ECO:0000313" key="3">
    <source>
        <dbReference type="Proteomes" id="UP000469523"/>
    </source>
</evidence>
<dbReference type="AlphaFoldDB" id="A0A6N7XJW5"/>
<dbReference type="InterPro" id="IPR009045">
    <property type="entry name" value="Zn_M74/Hedgehog-like"/>
</dbReference>
<comment type="caution">
    <text evidence="2">The sequence shown here is derived from an EMBL/GenBank/DDBJ whole genome shotgun (WGS) entry which is preliminary data.</text>
</comment>
<dbReference type="Proteomes" id="UP000469523">
    <property type="component" value="Unassembled WGS sequence"/>
</dbReference>
<organism evidence="2 3">
    <name type="scientific">Tissierella pigra</name>
    <dbReference type="NCBI Taxonomy" id="2607614"/>
    <lineage>
        <taxon>Bacteria</taxon>
        <taxon>Bacillati</taxon>
        <taxon>Bacillota</taxon>
        <taxon>Tissierellia</taxon>
        <taxon>Tissierellales</taxon>
        <taxon>Tissierellaceae</taxon>
        <taxon>Tissierella</taxon>
    </lineage>
</organism>
<dbReference type="GO" id="GO:0008233">
    <property type="term" value="F:peptidase activity"/>
    <property type="evidence" value="ECO:0007669"/>
    <property type="project" value="InterPro"/>
</dbReference>
<dbReference type="CDD" id="cd14845">
    <property type="entry name" value="L-Ala-D-Glu_peptidase_like"/>
    <property type="match status" value="1"/>
</dbReference>
<protein>
    <submittedName>
        <fullName evidence="2">M15 family metallopeptidase</fullName>
    </submittedName>
</protein>
<keyword evidence="3" id="KW-1185">Reference proteome</keyword>
<proteinExistence type="predicted"/>
<feature type="domain" description="Peptidase M15C" evidence="1">
    <location>
        <begin position="157"/>
        <end position="235"/>
    </location>
</feature>
<dbReference type="Gene3D" id="3.30.1380.10">
    <property type="match status" value="1"/>
</dbReference>
<dbReference type="SUPFAM" id="SSF55166">
    <property type="entry name" value="Hedgehog/DD-peptidase"/>
    <property type="match status" value="1"/>
</dbReference>
<evidence type="ECO:0000313" key="2">
    <source>
        <dbReference type="EMBL" id="MSU02371.1"/>
    </source>
</evidence>
<sequence>MIFIGYKIYALKTNNVIHKGYDYSVTTFIKDDENNLSIEKGKTDDIEEPETIFTFNPLSEEIKDKILGISFKENNNIKIEDLAYIQVTYWGFDDKEHVGELIVNKVVSEDVIEIFKELYEAKFPIEKIRLIDDYNANDELSMLDNNTSAFCYREIVGSKKISNHGYGVAIDINPVQNPYVKNNIVSPESSREYLDRENIRKGMIVKGDNCYNAFISRGWEWGGEWKSLKDYQHFEFKIPNN</sequence>
<reference evidence="2 3" key="1">
    <citation type="submission" date="2019-09" db="EMBL/GenBank/DDBJ databases">
        <title>In-depth cultivation of the pig gut microbiome towards novel bacterial diversity and tailored functional studies.</title>
        <authorList>
            <person name="Wylensek D."/>
            <person name="Hitch T.C.A."/>
            <person name="Clavel T."/>
        </authorList>
    </citation>
    <scope>NUCLEOTIDE SEQUENCE [LARGE SCALE GENOMIC DNA]</scope>
    <source>
        <strain evidence="2 3">WCA3-693-APC-4?</strain>
    </source>
</reference>
<gene>
    <name evidence="2" type="ORF">FYJ83_12970</name>
</gene>
<dbReference type="EMBL" id="VUNQ01000031">
    <property type="protein sequence ID" value="MSU02371.1"/>
    <property type="molecule type" value="Genomic_DNA"/>
</dbReference>
<dbReference type="InterPro" id="IPR039561">
    <property type="entry name" value="Peptidase_M15C"/>
</dbReference>
<name>A0A6N7XJW5_9FIRM</name>